<keyword evidence="3" id="KW-1185">Reference proteome</keyword>
<proteinExistence type="predicted"/>
<feature type="compositionally biased region" description="Basic and acidic residues" evidence="1">
    <location>
        <begin position="405"/>
        <end position="420"/>
    </location>
</feature>
<feature type="compositionally biased region" description="Basic and acidic residues" evidence="1">
    <location>
        <begin position="508"/>
        <end position="519"/>
    </location>
</feature>
<sequence>MKQTYGKDSQPAGILRRYSTGASQDSAAASLNQSAHQIDSEHDAEDRMSNNNSFHGDVTISINSHGSDSAPVEIIDPNKLADRLINFKQKGAASKAGNNIGRQSHNMRRHHPPPPPPPRPSSSGKQRNEEVKIPPPPQERRHSSDGSWCDATEEDYVRRMARIKLEQNDCTARGNSSSEYSAELQNRVSTSTSKNPQSPPTSAKDDELIDESPISFNTSSTSVNSNSFIPRPVRVSQFEDISTPSPPSKPKTAMASSLSTKLASATKNIASRSTSSVSSAPHSVVVLSIPKNCDKRGRCIHHPPHKVYRKKLLGGYEFISNCPVCVATSSYNPKLLRRNTYGNASEKSPSAKVSPGRNSRSRERARSKSADLVTTAPNLEENGDGNDGDTSDRPDVSSRMRRRTNSVERDRARSGRETQRRTRSRSQRRRSSSRHRSNSREERRLSDKERSMDNKNMLEKALGSLDQRVRGVSRENRSSSRAERRSSDKERSMDNKNSLEKALGSLDQRVRGTSREKPPKMSASYDETANRKKSNLGSNPFVRQSDDVNFDKKTGRCKKHPSVVLAKKSAFRSNSWEMIRKNGCPLCSGAKVGSDFEVGQGFDEESKKNMERSRETPSLNLIDSLPPEMLRGRKVSKLRYTTPLGESGWYTGEVDSEGNPHGSGRMRFKTGHSYEGEWNHGYSEVHIGNMNRMKSGFGSNKAAWKQSEIAPSVRNRKAAAATTPDAAAPIIPPGATYQYQHNSQHQGYSPAQVQSAQMQQWTNMSPQDRQMAMTQWYANNGMSPQPGYYPTM</sequence>
<feature type="compositionally biased region" description="Polar residues" evidence="1">
    <location>
        <begin position="168"/>
        <end position="196"/>
    </location>
</feature>
<feature type="compositionally biased region" description="Basic and acidic residues" evidence="1">
    <location>
        <begin position="38"/>
        <end position="48"/>
    </location>
</feature>
<feature type="region of interest" description="Disordered" evidence="1">
    <location>
        <begin position="1"/>
        <end position="74"/>
    </location>
</feature>
<feature type="region of interest" description="Disordered" evidence="1">
    <location>
        <begin position="86"/>
        <end position="149"/>
    </location>
</feature>
<feature type="region of interest" description="Disordered" evidence="1">
    <location>
        <begin position="605"/>
        <end position="624"/>
    </location>
</feature>
<feature type="compositionally biased region" description="Basic and acidic residues" evidence="1">
    <location>
        <begin position="126"/>
        <end position="144"/>
    </location>
</feature>
<comment type="caution">
    <text evidence="2">The sequence shown here is derived from an EMBL/GenBank/DDBJ whole genome shotgun (WGS) entry which is preliminary data.</text>
</comment>
<feature type="compositionally biased region" description="Basic and acidic residues" evidence="1">
    <location>
        <begin position="438"/>
        <end position="458"/>
    </location>
</feature>
<feature type="compositionally biased region" description="Basic and acidic residues" evidence="1">
    <location>
        <begin position="360"/>
        <end position="369"/>
    </location>
</feature>
<feature type="compositionally biased region" description="Basic and acidic residues" evidence="1">
    <location>
        <begin position="544"/>
        <end position="554"/>
    </location>
</feature>
<evidence type="ECO:0000313" key="2">
    <source>
        <dbReference type="EMBL" id="KAK1741991.1"/>
    </source>
</evidence>
<dbReference type="AlphaFoldDB" id="A0AAD8YAY2"/>
<feature type="compositionally biased region" description="Low complexity" evidence="1">
    <location>
        <begin position="215"/>
        <end position="225"/>
    </location>
</feature>
<evidence type="ECO:0000256" key="1">
    <source>
        <dbReference type="SAM" id="MobiDB-lite"/>
    </source>
</evidence>
<dbReference type="EMBL" id="JATAAI010000012">
    <property type="protein sequence ID" value="KAK1741991.1"/>
    <property type="molecule type" value="Genomic_DNA"/>
</dbReference>
<accession>A0AAD8YAY2</accession>
<gene>
    <name evidence="2" type="ORF">QTG54_007564</name>
</gene>
<feature type="region of interest" description="Disordered" evidence="1">
    <location>
        <begin position="340"/>
        <end position="555"/>
    </location>
</feature>
<protein>
    <submittedName>
        <fullName evidence="2">Uncharacterized protein</fullName>
    </submittedName>
</protein>
<name>A0AAD8YAY2_9STRA</name>
<dbReference type="Proteomes" id="UP001224775">
    <property type="component" value="Unassembled WGS sequence"/>
</dbReference>
<feature type="region of interest" description="Disordered" evidence="1">
    <location>
        <begin position="740"/>
        <end position="767"/>
    </location>
</feature>
<feature type="compositionally biased region" description="Basic and acidic residues" evidence="1">
    <location>
        <begin position="467"/>
        <end position="499"/>
    </location>
</feature>
<evidence type="ECO:0000313" key="3">
    <source>
        <dbReference type="Proteomes" id="UP001224775"/>
    </source>
</evidence>
<feature type="region of interest" description="Disordered" evidence="1">
    <location>
        <begin position="165"/>
        <end position="225"/>
    </location>
</feature>
<organism evidence="2 3">
    <name type="scientific">Skeletonema marinoi</name>
    <dbReference type="NCBI Taxonomy" id="267567"/>
    <lineage>
        <taxon>Eukaryota</taxon>
        <taxon>Sar</taxon>
        <taxon>Stramenopiles</taxon>
        <taxon>Ochrophyta</taxon>
        <taxon>Bacillariophyta</taxon>
        <taxon>Coscinodiscophyceae</taxon>
        <taxon>Thalassiosirophycidae</taxon>
        <taxon>Thalassiosirales</taxon>
        <taxon>Skeletonemataceae</taxon>
        <taxon>Skeletonema</taxon>
        <taxon>Skeletonema marinoi-dohrnii complex</taxon>
    </lineage>
</organism>
<reference evidence="2" key="1">
    <citation type="submission" date="2023-06" db="EMBL/GenBank/DDBJ databases">
        <title>Survivors Of The Sea: Transcriptome response of Skeletonema marinoi to long-term dormancy.</title>
        <authorList>
            <person name="Pinder M.I.M."/>
            <person name="Kourtchenko O."/>
            <person name="Robertson E.K."/>
            <person name="Larsson T."/>
            <person name="Maumus F."/>
            <person name="Osuna-Cruz C.M."/>
            <person name="Vancaester E."/>
            <person name="Stenow R."/>
            <person name="Vandepoele K."/>
            <person name="Ploug H."/>
            <person name="Bruchert V."/>
            <person name="Godhe A."/>
            <person name="Topel M."/>
        </authorList>
    </citation>
    <scope>NUCLEOTIDE SEQUENCE</scope>
    <source>
        <strain evidence="2">R05AC</strain>
    </source>
</reference>
<feature type="compositionally biased region" description="Polar residues" evidence="1">
    <location>
        <begin position="20"/>
        <end position="37"/>
    </location>
</feature>
<feature type="compositionally biased region" description="Basic residues" evidence="1">
    <location>
        <begin position="421"/>
        <end position="437"/>
    </location>
</feature>
<feature type="compositionally biased region" description="Polar residues" evidence="1">
    <location>
        <begin position="49"/>
        <end position="67"/>
    </location>
</feature>
<feature type="compositionally biased region" description="Basic and acidic residues" evidence="1">
    <location>
        <begin position="605"/>
        <end position="615"/>
    </location>
</feature>